<organism evidence="2 3">
    <name type="scientific">Micromonospora sonneratiae</name>
    <dbReference type="NCBI Taxonomy" id="1184706"/>
    <lineage>
        <taxon>Bacteria</taxon>
        <taxon>Bacillati</taxon>
        <taxon>Actinomycetota</taxon>
        <taxon>Actinomycetes</taxon>
        <taxon>Micromonosporales</taxon>
        <taxon>Micromonosporaceae</taxon>
        <taxon>Micromonospora</taxon>
    </lineage>
</organism>
<gene>
    <name evidence="2" type="ORF">ACFQ4H_12805</name>
</gene>
<accession>A0ABW3YE04</accession>
<dbReference type="Proteomes" id="UP001597260">
    <property type="component" value="Unassembled WGS sequence"/>
</dbReference>
<keyword evidence="3" id="KW-1185">Reference proteome</keyword>
<feature type="domain" description="Beta-lactamase-related" evidence="1">
    <location>
        <begin position="15"/>
        <end position="360"/>
    </location>
</feature>
<dbReference type="Gene3D" id="3.40.710.10">
    <property type="entry name" value="DD-peptidase/beta-lactamase superfamily"/>
    <property type="match status" value="1"/>
</dbReference>
<dbReference type="InterPro" id="IPR012338">
    <property type="entry name" value="Beta-lactam/transpept-like"/>
</dbReference>
<dbReference type="RefSeq" id="WP_377570417.1">
    <property type="nucleotide sequence ID" value="NZ_JBHTMP010000016.1"/>
</dbReference>
<dbReference type="SUPFAM" id="SSF56601">
    <property type="entry name" value="beta-lactamase/transpeptidase-like"/>
    <property type="match status" value="1"/>
</dbReference>
<sequence>MGRRFLAMDAQARVQKLLDQLVETDQETGVQVAAYLRGEPVVDAHAGLADPATGRTVDHQTLFNAWSTGKGSTSTVVHVLVERGLLHYETPVAEYWPQFGAHGKDRITIAHVLTHTAGVPQAPEGITVGDLGDWDGMCARIADLPVLWEPGTATGYHALTYGYILGEVVRRVTGRPIAQVLCEHVAGPLGIADDLFLGVPAEQHDRVARLEDGNWVATMARRPADSLFFTAAPHSIQPSAELGNRSDYLTVDLPCAGTMTAHAAARMYAALACDVDGVRLISPRRTDLLSTIATAEVDRVLGVPVPKGLGYFLGLPETGGRASAFGCKGSGGSIAFADPGNDFAFAFMHNRMAAPPADLASRVANEVRTALGIAG</sequence>
<dbReference type="PANTHER" id="PTHR43319">
    <property type="entry name" value="BETA-LACTAMASE-RELATED"/>
    <property type="match status" value="1"/>
</dbReference>
<proteinExistence type="predicted"/>
<dbReference type="GO" id="GO:0016787">
    <property type="term" value="F:hydrolase activity"/>
    <property type="evidence" value="ECO:0007669"/>
    <property type="project" value="UniProtKB-KW"/>
</dbReference>
<comment type="caution">
    <text evidence="2">The sequence shown here is derived from an EMBL/GenBank/DDBJ whole genome shotgun (WGS) entry which is preliminary data.</text>
</comment>
<name>A0ABW3YE04_9ACTN</name>
<keyword evidence="2" id="KW-0378">Hydrolase</keyword>
<evidence type="ECO:0000259" key="1">
    <source>
        <dbReference type="Pfam" id="PF00144"/>
    </source>
</evidence>
<dbReference type="InterPro" id="IPR052907">
    <property type="entry name" value="Beta-lactamase/esterase"/>
</dbReference>
<protein>
    <submittedName>
        <fullName evidence="2">Serine hydrolase domain-containing protein</fullName>
    </submittedName>
</protein>
<dbReference type="InterPro" id="IPR001466">
    <property type="entry name" value="Beta-lactam-related"/>
</dbReference>
<dbReference type="PANTHER" id="PTHR43319:SF3">
    <property type="entry name" value="BETA-LACTAMASE-RELATED DOMAIN-CONTAINING PROTEIN"/>
    <property type="match status" value="1"/>
</dbReference>
<evidence type="ECO:0000313" key="3">
    <source>
        <dbReference type="Proteomes" id="UP001597260"/>
    </source>
</evidence>
<dbReference type="EMBL" id="JBHTMP010000016">
    <property type="protein sequence ID" value="MFD1321973.1"/>
    <property type="molecule type" value="Genomic_DNA"/>
</dbReference>
<reference evidence="3" key="1">
    <citation type="journal article" date="2019" name="Int. J. Syst. Evol. Microbiol.">
        <title>The Global Catalogue of Microorganisms (GCM) 10K type strain sequencing project: providing services to taxonomists for standard genome sequencing and annotation.</title>
        <authorList>
            <consortium name="The Broad Institute Genomics Platform"/>
            <consortium name="The Broad Institute Genome Sequencing Center for Infectious Disease"/>
            <person name="Wu L."/>
            <person name="Ma J."/>
        </authorList>
    </citation>
    <scope>NUCLEOTIDE SEQUENCE [LARGE SCALE GENOMIC DNA]</scope>
    <source>
        <strain evidence="3">JCM 31037</strain>
    </source>
</reference>
<evidence type="ECO:0000313" key="2">
    <source>
        <dbReference type="EMBL" id="MFD1321973.1"/>
    </source>
</evidence>
<dbReference type="Pfam" id="PF00144">
    <property type="entry name" value="Beta-lactamase"/>
    <property type="match status" value="1"/>
</dbReference>